<feature type="domain" description="MacB-like periplasmic core" evidence="9">
    <location>
        <begin position="17"/>
        <end position="221"/>
    </location>
</feature>
<feature type="transmembrane region" description="Helical" evidence="7">
    <location>
        <begin position="12"/>
        <end position="37"/>
    </location>
</feature>
<feature type="domain" description="ABC3 transporter permease C-terminal" evidence="8">
    <location>
        <begin position="265"/>
        <end position="376"/>
    </location>
</feature>
<proteinExistence type="inferred from homology"/>
<dbReference type="InterPro" id="IPR050250">
    <property type="entry name" value="Macrolide_Exporter_MacB"/>
</dbReference>
<feature type="transmembrane region" description="Helical" evidence="7">
    <location>
        <begin position="313"/>
        <end position="336"/>
    </location>
</feature>
<keyword evidence="3 7" id="KW-0812">Transmembrane</keyword>
<evidence type="ECO:0000256" key="2">
    <source>
        <dbReference type="ARBA" id="ARBA00022475"/>
    </source>
</evidence>
<dbReference type="Pfam" id="PF02687">
    <property type="entry name" value="FtsX"/>
    <property type="match status" value="1"/>
</dbReference>
<dbReference type="EMBL" id="JAERRF010000007">
    <property type="protein sequence ID" value="MBL1097782.1"/>
    <property type="molecule type" value="Genomic_DNA"/>
</dbReference>
<evidence type="ECO:0000259" key="8">
    <source>
        <dbReference type="Pfam" id="PF02687"/>
    </source>
</evidence>
<dbReference type="InterPro" id="IPR025857">
    <property type="entry name" value="MacB_PCD"/>
</dbReference>
<feature type="transmembrane region" description="Helical" evidence="7">
    <location>
        <begin position="260"/>
        <end position="285"/>
    </location>
</feature>
<evidence type="ECO:0000313" key="10">
    <source>
        <dbReference type="EMBL" id="MBL1097782.1"/>
    </source>
</evidence>
<accession>A0ABS1NCI5</accession>
<comment type="subcellular location">
    <subcellularLocation>
        <location evidence="1">Cell membrane</location>
        <topology evidence="1">Multi-pass membrane protein</topology>
    </subcellularLocation>
</comment>
<feature type="transmembrane region" description="Helical" evidence="7">
    <location>
        <begin position="348"/>
        <end position="366"/>
    </location>
</feature>
<sequence length="383" mass="39232">MRVGLVGVRGRPLRACLSALGIAIGIAAMVAIFGIAAGSKAEVRAQLAKVGTNLLTVSAGQSLFGNQSKLPAESVEMVRRVAQVQSVSAVGSVSGATVHRTDKTDQRDTGGITVQATRLDLPTTIGATVGKGTWLNKATAKYPAVVLGSVAADRLGIDTPGTPVYLGGQWFTVAGILQPVPLAPEIDRSALVGWEAAATRLHFDRHPTTIYTRSADEAVTDVRALLGRTANPAHPEEVQVSRPSDTLDLKQEIDSTLENLLLGLGGVALLVGGVGVANTMVISVLERRSEIGLRRALGSSSGQIRLQFLTESVVLSGLGGLTGVALGLTVSVGWALDRNWPVTLPAQAVLAGVAAAAATGACAGLYPAARAARTPPAEALASA</sequence>
<evidence type="ECO:0000256" key="6">
    <source>
        <dbReference type="ARBA" id="ARBA00038076"/>
    </source>
</evidence>
<dbReference type="Proteomes" id="UP000634229">
    <property type="component" value="Unassembled WGS sequence"/>
</dbReference>
<comment type="similarity">
    <text evidence="6">Belongs to the ABC-4 integral membrane protein family.</text>
</comment>
<dbReference type="Pfam" id="PF12704">
    <property type="entry name" value="MacB_PCD"/>
    <property type="match status" value="1"/>
</dbReference>
<evidence type="ECO:0000313" key="11">
    <source>
        <dbReference type="Proteomes" id="UP000634229"/>
    </source>
</evidence>
<dbReference type="PANTHER" id="PTHR30572">
    <property type="entry name" value="MEMBRANE COMPONENT OF TRANSPORTER-RELATED"/>
    <property type="match status" value="1"/>
</dbReference>
<evidence type="ECO:0000256" key="3">
    <source>
        <dbReference type="ARBA" id="ARBA00022692"/>
    </source>
</evidence>
<gene>
    <name evidence="10" type="ORF">JK363_14095</name>
</gene>
<comment type="caution">
    <text evidence="10">The sequence shown here is derived from an EMBL/GenBank/DDBJ whole genome shotgun (WGS) entry which is preliminary data.</text>
</comment>
<keyword evidence="4 7" id="KW-1133">Transmembrane helix</keyword>
<organism evidence="10 11">
    <name type="scientific">Streptomyces coffeae</name>
    <dbReference type="NCBI Taxonomy" id="621382"/>
    <lineage>
        <taxon>Bacteria</taxon>
        <taxon>Bacillati</taxon>
        <taxon>Actinomycetota</taxon>
        <taxon>Actinomycetes</taxon>
        <taxon>Kitasatosporales</taxon>
        <taxon>Streptomycetaceae</taxon>
        <taxon>Streptomyces</taxon>
    </lineage>
</organism>
<reference evidence="10 11" key="1">
    <citation type="submission" date="2021-01" db="EMBL/GenBank/DDBJ databases">
        <title>WGS of actinomycetes isolated from Thailand.</title>
        <authorList>
            <person name="Thawai C."/>
        </authorList>
    </citation>
    <scope>NUCLEOTIDE SEQUENCE [LARGE SCALE GENOMIC DNA]</scope>
    <source>
        <strain evidence="10 11">CA1R205</strain>
    </source>
</reference>
<keyword evidence="2" id="KW-1003">Cell membrane</keyword>
<dbReference type="PANTHER" id="PTHR30572:SF4">
    <property type="entry name" value="ABC TRANSPORTER PERMEASE YTRF"/>
    <property type="match status" value="1"/>
</dbReference>
<evidence type="ECO:0000256" key="4">
    <source>
        <dbReference type="ARBA" id="ARBA00022989"/>
    </source>
</evidence>
<evidence type="ECO:0000256" key="1">
    <source>
        <dbReference type="ARBA" id="ARBA00004651"/>
    </source>
</evidence>
<keyword evidence="11" id="KW-1185">Reference proteome</keyword>
<keyword evidence="5 7" id="KW-0472">Membrane</keyword>
<evidence type="ECO:0000259" key="9">
    <source>
        <dbReference type="Pfam" id="PF12704"/>
    </source>
</evidence>
<dbReference type="InterPro" id="IPR003838">
    <property type="entry name" value="ABC3_permease_C"/>
</dbReference>
<name>A0ABS1NCI5_9ACTN</name>
<evidence type="ECO:0000256" key="5">
    <source>
        <dbReference type="ARBA" id="ARBA00023136"/>
    </source>
</evidence>
<protein>
    <submittedName>
        <fullName evidence="10">ABC transporter permease</fullName>
    </submittedName>
</protein>
<evidence type="ECO:0000256" key="7">
    <source>
        <dbReference type="SAM" id="Phobius"/>
    </source>
</evidence>